<dbReference type="FunFam" id="1.20.1250.20:FF:000331">
    <property type="entry name" value="Protein NRT1/ PTR FAMILY 4.2"/>
    <property type="match status" value="2"/>
</dbReference>
<sequence length="1305" mass="143581">MAVGGFVDWRGNPIDRKVHGGVRAAWFMFFLSVVTNMENIPNMLNLVTYLHGTMHMGVSSSATTVTNFIGATSGFALLGAFLSDSYITRSRTILLFGPLEFLALGLLALQAYLPSLHPPPCNIEAELSNCEEVHGFNTVILHIGLYTWAFSEGCIRACTPSLGADQFDHEDPSESRQQSSFFNWFSFGISLGGFIGLILIVWLENYNGWDIGFGVCALLILLGLLVVATGLPFYRNQVPEGSPLTRILQVLVVAFKNRKYELPEKLEEAQENRNGLDSIEVPRPTNFLKFLDKASINHGEDGAWSVCSTMKVEETKIVLRMLPLFISSMIGYISNPLLLTFTVQQGSMTNTRLSKIHISPATLFVIPITFQMLMLAVYDRFLVPFMRKRTGYACGITHLQRVGLGFASMIVASAVAAVIERKRKDAAVQMSLFWLAPQFFLLGVSDVTSFVGLLEFFNSEAPKDMKSIGTALFWCELGLASWMGTFLVELVNKATRHGHHGGWLEGTSLNNSHLDLFYWVVAVIGLLGFLNYLYWAKKYAYRHNPRMVTPSADHDSPDNSNTTGYMLLALQAHLPSLHPPICEINKDPSKCEPAQGWNLTLLYLSLLMFAIGEGCMRACVPALGEDQFSNDNPEASHLRSNFLSWLKSANFLGALIGLVFLVWIEKNLGWDIGFLLCALIVIVGLLIAASGLPFYGMRKLNGSPLTRILQVLVTSSKKRQAAVIDVIELQEIGTSDHSEAFWTGGEILSIERCMEESEQHVLTVVTSTVNVPNMLNMVTYLHGTMQMGISSSSTTVTNVLGATSGFALLGAFLSDSYITRARTIVLFGPLEFLGYGLLALQAYLPSLRPPPCNAEAEVSSCREVHGRNAVLLYAALYISAFGDGFMRACMPPLGADQFDHEDPSESRQQSSFFNWYTFGISFGGFIGLILIVWLENSKGWNVGFGVCAFLILLGLLVVAAGLPLYRNHVPEGSPLTRILQVIVVAFKNRKLQLPEKQEEAQEERSTEQGGSTEVTEVHSQTNSSLKFLDKACINGGKDGAWSVCSTKNVEETTAVLRVLPVFISSLIGYMSNPLLFTFTVQQGGMTNTRLGRIHVSPATLFIIPSAFQMALLPVYDRFLVPLLRRRTGYPSGVTHLQRVGAGFTAMILASAIAAVVERKRRADVAAAAAGQMSLFWLAPQFFLLGVSDVTSFPGLLEFFSSEAPRGMKSIASALFWCELGLSSWLATLLVQVVNRATRRHGGGGSGGWLEGATLNTSRLDLFYWVVAAVGLLGFVNYLYWASRYKYRQDPRVVVDVEPSADHDSP</sequence>
<evidence type="ECO:0000313" key="8">
    <source>
        <dbReference type="EnsemblPlants" id="OMERI04G14390.1"/>
    </source>
</evidence>
<dbReference type="GO" id="GO:0022857">
    <property type="term" value="F:transmembrane transporter activity"/>
    <property type="evidence" value="ECO:0007669"/>
    <property type="project" value="InterPro"/>
</dbReference>
<keyword evidence="4 7" id="KW-1133">Transmembrane helix</keyword>
<dbReference type="Gramene" id="OMERI04G14390.1">
    <property type="protein sequence ID" value="OMERI04G14390.1"/>
    <property type="gene ID" value="OMERI04G14390"/>
</dbReference>
<feature type="transmembrane region" description="Helical" evidence="7">
    <location>
        <begin position="20"/>
        <end position="37"/>
    </location>
</feature>
<comment type="similarity">
    <text evidence="2">Belongs to the major facilitator superfamily. Proton-dependent oligopeptide transporter (POT/PTR) (TC 2.A.17) family.</text>
</comment>
<feature type="transmembrane region" description="Helical" evidence="7">
    <location>
        <begin position="209"/>
        <end position="234"/>
    </location>
</feature>
<feature type="transmembrane region" description="Helical" evidence="7">
    <location>
        <begin position="940"/>
        <end position="965"/>
    </location>
</feature>
<feature type="transmembrane region" description="Helical" evidence="7">
    <location>
        <begin position="317"/>
        <end position="338"/>
    </location>
</feature>
<dbReference type="GO" id="GO:0016020">
    <property type="term" value="C:membrane"/>
    <property type="evidence" value="ECO:0007669"/>
    <property type="project" value="UniProtKB-SubCell"/>
</dbReference>
<keyword evidence="5 7" id="KW-0472">Membrane</keyword>
<feature type="region of interest" description="Disordered" evidence="6">
    <location>
        <begin position="995"/>
        <end position="1015"/>
    </location>
</feature>
<feature type="transmembrane region" description="Helical" evidence="7">
    <location>
        <begin position="57"/>
        <end position="81"/>
    </location>
</feature>
<reference evidence="8" key="2">
    <citation type="submission" date="2018-05" db="EMBL/GenBank/DDBJ databases">
        <title>OmerRS3 (Oryza meridionalis Reference Sequence Version 3).</title>
        <authorList>
            <person name="Zhang J."/>
            <person name="Kudrna D."/>
            <person name="Lee S."/>
            <person name="Talag J."/>
            <person name="Welchert J."/>
            <person name="Wing R.A."/>
        </authorList>
    </citation>
    <scope>NUCLEOTIDE SEQUENCE [LARGE SCALE GENOMIC DNA]</scope>
    <source>
        <strain evidence="8">cv. OR44</strain>
    </source>
</reference>
<feature type="compositionally biased region" description="Basic and acidic residues" evidence="6">
    <location>
        <begin position="995"/>
        <end position="1006"/>
    </location>
</feature>
<dbReference type="Gene3D" id="1.20.1250.20">
    <property type="entry name" value="MFS general substrate transporter like domains"/>
    <property type="match status" value="3"/>
</dbReference>
<reference evidence="8" key="1">
    <citation type="submission" date="2015-04" db="UniProtKB">
        <authorList>
            <consortium name="EnsemblPlants"/>
        </authorList>
    </citation>
    <scope>IDENTIFICATION</scope>
</reference>
<name>A0A0E0DFK6_9ORYZ</name>
<feature type="transmembrane region" description="Helical" evidence="7">
    <location>
        <begin position="516"/>
        <end position="536"/>
    </location>
</feature>
<dbReference type="PANTHER" id="PTHR11654">
    <property type="entry name" value="OLIGOPEPTIDE TRANSPORTER-RELATED"/>
    <property type="match status" value="1"/>
</dbReference>
<feature type="transmembrane region" description="Helical" evidence="7">
    <location>
        <begin position="93"/>
        <end position="113"/>
    </location>
</feature>
<evidence type="ECO:0000256" key="7">
    <source>
        <dbReference type="SAM" id="Phobius"/>
    </source>
</evidence>
<dbReference type="InterPro" id="IPR000109">
    <property type="entry name" value="POT_fam"/>
</dbReference>
<proteinExistence type="inferred from homology"/>
<organism evidence="8">
    <name type="scientific">Oryza meridionalis</name>
    <dbReference type="NCBI Taxonomy" id="40149"/>
    <lineage>
        <taxon>Eukaryota</taxon>
        <taxon>Viridiplantae</taxon>
        <taxon>Streptophyta</taxon>
        <taxon>Embryophyta</taxon>
        <taxon>Tracheophyta</taxon>
        <taxon>Spermatophyta</taxon>
        <taxon>Magnoliopsida</taxon>
        <taxon>Liliopsida</taxon>
        <taxon>Poales</taxon>
        <taxon>Poaceae</taxon>
        <taxon>BOP clade</taxon>
        <taxon>Oryzoideae</taxon>
        <taxon>Oryzeae</taxon>
        <taxon>Oryzinae</taxon>
        <taxon>Oryza</taxon>
    </lineage>
</organism>
<comment type="subcellular location">
    <subcellularLocation>
        <location evidence="1">Membrane</location>
        <topology evidence="1">Multi-pass membrane protein</topology>
    </subcellularLocation>
</comment>
<evidence type="ECO:0000256" key="5">
    <source>
        <dbReference type="ARBA" id="ARBA00023136"/>
    </source>
</evidence>
<feature type="transmembrane region" description="Helical" evidence="7">
    <location>
        <begin position="913"/>
        <end position="934"/>
    </location>
</feature>
<feature type="transmembrane region" description="Helical" evidence="7">
    <location>
        <begin position="358"/>
        <end position="378"/>
    </location>
</feature>
<feature type="transmembrane region" description="Helical" evidence="7">
    <location>
        <begin position="399"/>
        <end position="419"/>
    </location>
</feature>
<accession>A0A0E0DFK6</accession>
<evidence type="ECO:0000256" key="2">
    <source>
        <dbReference type="ARBA" id="ARBA00005982"/>
    </source>
</evidence>
<dbReference type="Proteomes" id="UP000008021">
    <property type="component" value="Chromosome 4"/>
</dbReference>
<feature type="transmembrane region" description="Helical" evidence="7">
    <location>
        <begin position="181"/>
        <end position="203"/>
    </location>
</feature>
<dbReference type="SUPFAM" id="SSF103473">
    <property type="entry name" value="MFS general substrate transporter"/>
    <property type="match status" value="3"/>
</dbReference>
<feature type="transmembrane region" description="Helical" evidence="7">
    <location>
        <begin position="645"/>
        <end position="664"/>
    </location>
</feature>
<keyword evidence="9" id="KW-1185">Reference proteome</keyword>
<evidence type="ECO:0000256" key="6">
    <source>
        <dbReference type="SAM" id="MobiDB-lite"/>
    </source>
</evidence>
<protein>
    <submittedName>
        <fullName evidence="8">Uncharacterized protein</fullName>
    </submittedName>
</protein>
<evidence type="ECO:0000313" key="9">
    <source>
        <dbReference type="Proteomes" id="UP000008021"/>
    </source>
</evidence>
<keyword evidence="3 7" id="KW-0812">Transmembrane</keyword>
<feature type="transmembrane region" description="Helical" evidence="7">
    <location>
        <begin position="864"/>
        <end position="882"/>
    </location>
</feature>
<feature type="transmembrane region" description="Helical" evidence="7">
    <location>
        <begin position="1136"/>
        <end position="1156"/>
    </location>
</feature>
<feature type="transmembrane region" description="Helical" evidence="7">
    <location>
        <begin position="1054"/>
        <end position="1075"/>
    </location>
</feature>
<dbReference type="HOGENOM" id="CLU_002871_3_0_1"/>
<evidence type="ECO:0000256" key="4">
    <source>
        <dbReference type="ARBA" id="ARBA00022989"/>
    </source>
</evidence>
<feature type="transmembrane region" description="Helical" evidence="7">
    <location>
        <begin position="1261"/>
        <end position="1281"/>
    </location>
</feature>
<dbReference type="eggNOG" id="KOG1237">
    <property type="taxonomic scope" value="Eukaryota"/>
</dbReference>
<dbReference type="Pfam" id="PF00854">
    <property type="entry name" value="PTR2"/>
    <property type="match status" value="3"/>
</dbReference>
<evidence type="ECO:0000256" key="3">
    <source>
        <dbReference type="ARBA" id="ARBA00022692"/>
    </source>
</evidence>
<feature type="transmembrane region" description="Helical" evidence="7">
    <location>
        <begin position="1095"/>
        <end position="1115"/>
    </location>
</feature>
<evidence type="ECO:0000256" key="1">
    <source>
        <dbReference type="ARBA" id="ARBA00004141"/>
    </source>
</evidence>
<dbReference type="InterPro" id="IPR036259">
    <property type="entry name" value="MFS_trans_sf"/>
</dbReference>
<feature type="transmembrane region" description="Helical" evidence="7">
    <location>
        <begin position="439"/>
        <end position="457"/>
    </location>
</feature>
<dbReference type="EnsemblPlants" id="OMERI04G14390.1">
    <property type="protein sequence ID" value="OMERI04G14390.1"/>
    <property type="gene ID" value="OMERI04G14390"/>
</dbReference>
<feature type="transmembrane region" description="Helical" evidence="7">
    <location>
        <begin position="670"/>
        <end position="695"/>
    </location>
</feature>